<accession>F3QKT8</accession>
<keyword evidence="6" id="KW-0175">Coiled coil</keyword>
<organism evidence="8 9">
    <name type="scientific">Parasutterella excrementihominis YIT 11859</name>
    <dbReference type="NCBI Taxonomy" id="762966"/>
    <lineage>
        <taxon>Bacteria</taxon>
        <taxon>Pseudomonadati</taxon>
        <taxon>Pseudomonadota</taxon>
        <taxon>Betaproteobacteria</taxon>
        <taxon>Burkholderiales</taxon>
        <taxon>Sutterellaceae</taxon>
        <taxon>Parasutterella</taxon>
    </lineage>
</organism>
<dbReference type="HAMAP" id="MF_00094">
    <property type="entry name" value="Rel_fac_2"/>
    <property type="match status" value="1"/>
</dbReference>
<comment type="caution">
    <text evidence="8">The sequence shown here is derived from an EMBL/GenBank/DDBJ whole genome shotgun (WGS) entry which is preliminary data.</text>
</comment>
<dbReference type="Gene3D" id="3.30.70.1660">
    <property type="match status" value="1"/>
</dbReference>
<reference evidence="8 9" key="1">
    <citation type="submission" date="2011-02" db="EMBL/GenBank/DDBJ databases">
        <authorList>
            <person name="Weinstock G."/>
            <person name="Sodergren E."/>
            <person name="Clifton S."/>
            <person name="Fulton L."/>
            <person name="Fulton B."/>
            <person name="Courtney L."/>
            <person name="Fronick C."/>
            <person name="Harrison M."/>
            <person name="Strong C."/>
            <person name="Farmer C."/>
            <person name="Delahaunty K."/>
            <person name="Markovic C."/>
            <person name="Hall O."/>
            <person name="Minx P."/>
            <person name="Tomlinson C."/>
            <person name="Mitreva M."/>
            <person name="Hou S."/>
            <person name="Chen J."/>
            <person name="Wollam A."/>
            <person name="Pepin K.H."/>
            <person name="Johnson M."/>
            <person name="Bhonagiri V."/>
            <person name="Zhang X."/>
            <person name="Suruliraj S."/>
            <person name="Warren W."/>
            <person name="Chinwalla A."/>
            <person name="Mardis E.R."/>
            <person name="Wilson R.K."/>
        </authorList>
    </citation>
    <scope>NUCLEOTIDE SEQUENCE [LARGE SCALE GENOMIC DNA]</scope>
    <source>
        <strain evidence="8 9">YIT 11859</strain>
    </source>
</reference>
<dbReference type="InterPro" id="IPR000352">
    <property type="entry name" value="Pep_chain_release_fac_I"/>
</dbReference>
<dbReference type="HOGENOM" id="CLU_036856_6_1_4"/>
<comment type="similarity">
    <text evidence="1 4">Belongs to the prokaryotic/mitochondrial release factor family.</text>
</comment>
<evidence type="ECO:0000313" key="8">
    <source>
        <dbReference type="EMBL" id="EGG54048.1"/>
    </source>
</evidence>
<proteinExistence type="inferred from homology"/>
<dbReference type="Gene3D" id="3.30.160.20">
    <property type="match status" value="1"/>
</dbReference>
<keyword evidence="2 4" id="KW-0488">Methylation</keyword>
<dbReference type="PANTHER" id="PTHR43116:SF3">
    <property type="entry name" value="CLASS I PEPTIDE CHAIN RELEASE FACTOR"/>
    <property type="match status" value="1"/>
</dbReference>
<dbReference type="Pfam" id="PF00472">
    <property type="entry name" value="RF-1"/>
    <property type="match status" value="1"/>
</dbReference>
<dbReference type="InterPro" id="IPR005139">
    <property type="entry name" value="PCRF"/>
</dbReference>
<protein>
    <recommendedName>
        <fullName evidence="4 5">Peptide chain release factor 2</fullName>
        <shortName evidence="4">RF-2</shortName>
    </recommendedName>
</protein>
<evidence type="ECO:0000313" key="9">
    <source>
        <dbReference type="Proteomes" id="UP000005156"/>
    </source>
</evidence>
<comment type="PTM">
    <text evidence="4">Methylated by PrmC. Methylation increases the termination efficiency of RF2.</text>
</comment>
<evidence type="ECO:0000256" key="1">
    <source>
        <dbReference type="ARBA" id="ARBA00010835"/>
    </source>
</evidence>
<dbReference type="EMBL" id="AFBP01000047">
    <property type="protein sequence ID" value="EGG54048.1"/>
    <property type="molecule type" value="Genomic_DNA"/>
</dbReference>
<dbReference type="AlphaFoldDB" id="F3QKT8"/>
<dbReference type="PANTHER" id="PTHR43116">
    <property type="entry name" value="PEPTIDE CHAIN RELEASE FACTOR 2"/>
    <property type="match status" value="1"/>
</dbReference>
<feature type="coiled-coil region" evidence="6">
    <location>
        <begin position="4"/>
        <end position="31"/>
    </location>
</feature>
<dbReference type="SUPFAM" id="SSF75620">
    <property type="entry name" value="Release factor"/>
    <property type="match status" value="1"/>
</dbReference>
<keyword evidence="4" id="KW-0963">Cytoplasm</keyword>
<sequence length="280" mass="31437">MAKEEDDDASLEAVEADINNLKKEVEHLEFQRMFNQEHDEANCFLEIQAGAGGTEAQDWASMLERMYIKFAERQSFKPEIVEETEGDVAGIKGCTIKITGDYAYGWLRTETGIHRLVRKSPFDSNARRHTSFASVFVVPEVDDSFEIEVNPADLRIDTFRASGAGGQHIQKTDSAVRITHIPTGIVAVSQTSRSQHQNKEEAMTILKSRLYEAELRKRQATQQALEDNKSDISWGHQIRSYVLDQSRVKDLRTNVETGNTTAVLDGALESFIEASLKQGV</sequence>
<dbReference type="GO" id="GO:0016149">
    <property type="term" value="F:translation release factor activity, codon specific"/>
    <property type="evidence" value="ECO:0007669"/>
    <property type="project" value="UniProtKB-UniRule"/>
</dbReference>
<evidence type="ECO:0000256" key="6">
    <source>
        <dbReference type="SAM" id="Coils"/>
    </source>
</evidence>
<dbReference type="SMART" id="SM00937">
    <property type="entry name" value="PCRF"/>
    <property type="match status" value="1"/>
</dbReference>
<comment type="subcellular location">
    <subcellularLocation>
        <location evidence="4">Cytoplasm</location>
    </subcellularLocation>
</comment>
<evidence type="ECO:0000256" key="5">
    <source>
        <dbReference type="NCBIfam" id="TIGR00020"/>
    </source>
</evidence>
<name>F3QKT8_9BURK</name>
<dbReference type="InterPro" id="IPR004374">
    <property type="entry name" value="PrfB"/>
</dbReference>
<dbReference type="Proteomes" id="UP000005156">
    <property type="component" value="Unassembled WGS sequence"/>
</dbReference>
<dbReference type="eggNOG" id="COG1186">
    <property type="taxonomic scope" value="Bacteria"/>
</dbReference>
<evidence type="ECO:0000256" key="3">
    <source>
        <dbReference type="ARBA" id="ARBA00022917"/>
    </source>
</evidence>
<evidence type="ECO:0000259" key="7">
    <source>
        <dbReference type="SMART" id="SM00937"/>
    </source>
</evidence>
<dbReference type="Pfam" id="PF03462">
    <property type="entry name" value="PCRF"/>
    <property type="match status" value="1"/>
</dbReference>
<feature type="modified residue" description="N5-methylglutamine" evidence="4">
    <location>
        <position position="167"/>
    </location>
</feature>
<dbReference type="NCBIfam" id="TIGR00020">
    <property type="entry name" value="prfB"/>
    <property type="match status" value="1"/>
</dbReference>
<dbReference type="GO" id="GO:0005737">
    <property type="term" value="C:cytoplasm"/>
    <property type="evidence" value="ECO:0007669"/>
    <property type="project" value="UniProtKB-SubCell"/>
</dbReference>
<keyword evidence="9" id="KW-1185">Reference proteome</keyword>
<evidence type="ECO:0000256" key="2">
    <source>
        <dbReference type="ARBA" id="ARBA00022481"/>
    </source>
</evidence>
<evidence type="ECO:0000256" key="4">
    <source>
        <dbReference type="HAMAP-Rule" id="MF_00094"/>
    </source>
</evidence>
<gene>
    <name evidence="4" type="primary">prfB</name>
    <name evidence="8" type="ORF">HMPREF9439_01552</name>
</gene>
<comment type="function">
    <text evidence="4">Peptide chain release factor 2 directs the termination of translation in response to the peptide chain termination codons UGA and UAA.</text>
</comment>
<dbReference type="InterPro" id="IPR045853">
    <property type="entry name" value="Pep_chain_release_fac_I_sf"/>
</dbReference>
<feature type="domain" description="Peptide chain release factor" evidence="7">
    <location>
        <begin position="1"/>
        <end position="110"/>
    </location>
</feature>
<keyword evidence="3 4" id="KW-0648">Protein biosynthesis</keyword>
<dbReference type="FunFam" id="3.30.160.20:FF:000010">
    <property type="entry name" value="Peptide chain release factor 2"/>
    <property type="match status" value="1"/>
</dbReference>